<dbReference type="SUPFAM" id="SSF53756">
    <property type="entry name" value="UDP-Glycosyltransferase/glycogen phosphorylase"/>
    <property type="match status" value="1"/>
</dbReference>
<feature type="domain" description="Glycosyl transferase family 1" evidence="3">
    <location>
        <begin position="207"/>
        <end position="376"/>
    </location>
</feature>
<protein>
    <submittedName>
        <fullName evidence="4">Glycosyltransferase family 1 protein</fullName>
    </submittedName>
</protein>
<proteinExistence type="predicted"/>
<dbReference type="CDD" id="cd03801">
    <property type="entry name" value="GT4_PimA-like"/>
    <property type="match status" value="1"/>
</dbReference>
<dbReference type="EMBL" id="SDMK01000006">
    <property type="protein sequence ID" value="RXS93042.1"/>
    <property type="molecule type" value="Genomic_DNA"/>
</dbReference>
<keyword evidence="5" id="KW-1185">Reference proteome</keyword>
<dbReference type="OrthoDB" id="9795068at2"/>
<dbReference type="PANTHER" id="PTHR12526">
    <property type="entry name" value="GLYCOSYLTRANSFERASE"/>
    <property type="match status" value="1"/>
</dbReference>
<dbReference type="AlphaFoldDB" id="A0A4V1NUQ5"/>
<organism evidence="4 5">
    <name type="scientific">Silvibacterium dinghuense</name>
    <dbReference type="NCBI Taxonomy" id="1560006"/>
    <lineage>
        <taxon>Bacteria</taxon>
        <taxon>Pseudomonadati</taxon>
        <taxon>Acidobacteriota</taxon>
        <taxon>Terriglobia</taxon>
        <taxon>Terriglobales</taxon>
        <taxon>Acidobacteriaceae</taxon>
        <taxon>Silvibacterium</taxon>
    </lineage>
</organism>
<keyword evidence="1" id="KW-0328">Glycosyltransferase</keyword>
<evidence type="ECO:0000256" key="1">
    <source>
        <dbReference type="ARBA" id="ARBA00022676"/>
    </source>
</evidence>
<evidence type="ECO:0000313" key="5">
    <source>
        <dbReference type="Proteomes" id="UP000290253"/>
    </source>
</evidence>
<dbReference type="Proteomes" id="UP000290253">
    <property type="component" value="Unassembled WGS sequence"/>
</dbReference>
<accession>A0A4V1NUQ5</accession>
<comment type="caution">
    <text evidence="4">The sequence shown here is derived from an EMBL/GenBank/DDBJ whole genome shotgun (WGS) entry which is preliminary data.</text>
</comment>
<dbReference type="GO" id="GO:0016757">
    <property type="term" value="F:glycosyltransferase activity"/>
    <property type="evidence" value="ECO:0007669"/>
    <property type="project" value="UniProtKB-KW"/>
</dbReference>
<evidence type="ECO:0000256" key="2">
    <source>
        <dbReference type="ARBA" id="ARBA00022679"/>
    </source>
</evidence>
<gene>
    <name evidence="4" type="ORF">ESZ00_19615</name>
</gene>
<reference evidence="4 5" key="1">
    <citation type="journal article" date="2016" name="Int. J. Syst. Evol. Microbiol.">
        <title>Acidipila dinghuensis sp. nov., an acidobacterium isolated from forest soil.</title>
        <authorList>
            <person name="Jiang Y.W."/>
            <person name="Wang J."/>
            <person name="Chen M.H."/>
            <person name="Lv Y.Y."/>
            <person name="Qiu L.H."/>
        </authorList>
    </citation>
    <scope>NUCLEOTIDE SEQUENCE [LARGE SCALE GENOMIC DNA]</scope>
    <source>
        <strain evidence="4 5">DHOF10</strain>
    </source>
</reference>
<dbReference type="PANTHER" id="PTHR12526:SF510">
    <property type="entry name" value="D-INOSITOL 3-PHOSPHATE GLYCOSYLTRANSFERASE"/>
    <property type="match status" value="1"/>
</dbReference>
<name>A0A4V1NUQ5_9BACT</name>
<dbReference type="Gene3D" id="3.40.50.2000">
    <property type="entry name" value="Glycogen Phosphorylase B"/>
    <property type="match status" value="2"/>
</dbReference>
<dbReference type="RefSeq" id="WP_129210109.1">
    <property type="nucleotide sequence ID" value="NZ_BMGU01000001.1"/>
</dbReference>
<dbReference type="InterPro" id="IPR001296">
    <property type="entry name" value="Glyco_trans_1"/>
</dbReference>
<dbReference type="Pfam" id="PF00534">
    <property type="entry name" value="Glycos_transf_1"/>
    <property type="match status" value="1"/>
</dbReference>
<evidence type="ECO:0000259" key="3">
    <source>
        <dbReference type="Pfam" id="PF00534"/>
    </source>
</evidence>
<sequence>MASGRRVRIAYFVSHPIQYQAPLLRRIAREPDIDLHAFFFSDISVRGYADKGFGNVQVKWDVPLLDGYKSSFLPGIRKGNSFAFTRPVNYGIHTALNSGSFDAVWLHGYHTLNSLQVLALAKAHDLPVMLRAESMLYDRPRTGKTLAAKRAFFAGLRSAVRCVLPIGTANAAYWQYYLGEQFPMFRVPYAVDNDFFQGRSQQAAPAREALRKELGLEPGRPIFLFASKLQKRKRCIDLVEAYLRLAPAPGVDPHAYLLIIGDGEERSAIEGRIQASGLSSIRMLGFKNQGELPRYFDLCNAFILPSIHEPWGLIVNEVMNAGRTVIVTDQVGCQPDLIRNGENGLVFPAQNIDALRAALASILDDPDLAIRLGQRALETISRFSFEEDVAGLRQAIAYCVPGFPA</sequence>
<keyword evidence="2 4" id="KW-0808">Transferase</keyword>
<evidence type="ECO:0000313" key="4">
    <source>
        <dbReference type="EMBL" id="RXS93042.1"/>
    </source>
</evidence>